<evidence type="ECO:0008006" key="4">
    <source>
        <dbReference type="Google" id="ProtNLM"/>
    </source>
</evidence>
<keyword evidence="2" id="KW-0614">Plasmid</keyword>
<dbReference type="EMBL" id="CP021131">
    <property type="protein sequence ID" value="AWR88088.1"/>
    <property type="molecule type" value="Genomic_DNA"/>
</dbReference>
<dbReference type="Proteomes" id="UP000263013">
    <property type="component" value="Plasmid pMtWR-220"/>
</dbReference>
<organism evidence="2 3">
    <name type="scientific">Meiothermus taiwanensis WR-220</name>
    <dbReference type="NCBI Taxonomy" id="1339250"/>
    <lineage>
        <taxon>Bacteria</taxon>
        <taxon>Thermotogati</taxon>
        <taxon>Deinococcota</taxon>
        <taxon>Deinococci</taxon>
        <taxon>Thermales</taxon>
        <taxon>Thermaceae</taxon>
        <taxon>Meiothermus</taxon>
    </lineage>
</organism>
<protein>
    <recommendedName>
        <fullName evidence="4">Transposase IS4-like domain-containing protein</fullName>
    </recommendedName>
</protein>
<dbReference type="EMBL" id="CP021131">
    <property type="protein sequence ID" value="AWR88095.1"/>
    <property type="molecule type" value="Genomic_DNA"/>
</dbReference>
<geneLocation type="plasmid" evidence="2 3">
    <name>pMtWR-220</name>
</geneLocation>
<keyword evidence="3" id="KW-1185">Reference proteome</keyword>
<accession>A0ABN5M0P1</accession>
<sequence length="122" mass="13987">MPPSVSGFAGSTYALRMHRQVIHKDSGQVSEETDHAITSLVRTPQDFYALWRGHWQVENRLHHPRDTVFGEDASRSRKGAAGLMYFRDVLINLLHLHNLSPLRSIRYFSANPNELYQLLCPS</sequence>
<gene>
    <name evidence="1" type="ORF">Mtai_v1c28670</name>
    <name evidence="2" type="ORF">Mtai_v1c28740</name>
</gene>
<evidence type="ECO:0000313" key="2">
    <source>
        <dbReference type="EMBL" id="AWR88095.1"/>
    </source>
</evidence>
<proteinExistence type="predicted"/>
<evidence type="ECO:0000313" key="1">
    <source>
        <dbReference type="EMBL" id="AWR88088.1"/>
    </source>
</evidence>
<evidence type="ECO:0000313" key="3">
    <source>
        <dbReference type="Proteomes" id="UP000263013"/>
    </source>
</evidence>
<name>A0ABN5M0P1_9DEIN</name>
<reference evidence="2 3" key="1">
    <citation type="submission" date="2017-05" db="EMBL/GenBank/DDBJ databases">
        <title>Complete genome sequence of Meiothermus taiwanensis WR-220.</title>
        <authorList>
            <person name="Wu W.-L."/>
            <person name="Lo W.-S."/>
            <person name="Kuo C.-H."/>
            <person name="Wu S.-H."/>
        </authorList>
    </citation>
    <scope>NUCLEOTIDE SEQUENCE [LARGE SCALE GENOMIC DNA]</scope>
    <source>
        <strain evidence="2 3">WR-220</strain>
        <plasmid evidence="2 3">pMtWR-220</plasmid>
    </source>
</reference>